<dbReference type="STRING" id="216594.MMAR_2778"/>
<dbReference type="KEGG" id="mmi:MMAR_2778"/>
<dbReference type="EMBL" id="CP000854">
    <property type="protein sequence ID" value="ACC41220.1"/>
    <property type="molecule type" value="Genomic_DNA"/>
</dbReference>
<keyword evidence="2" id="KW-1185">Reference proteome</keyword>
<protein>
    <submittedName>
        <fullName evidence="1">Uncharacterized protein</fullName>
    </submittedName>
</protein>
<sequence>MLVWAAPEMTGIVWSPSACLDREYAVDANSAASVGKPAGDSQEVGIAAGVGYGANEARNAWIAPAGRLPDIPADFSADSSFDSSDSSIESASAFSPYRPMRPHAARGRRLIGCISPARGALPRAGDQLTRCGCRLAANCPGHSCITAAGAGLSGPAGGYYREVGIVAARVAQVLCPWRWPISK</sequence>
<reference evidence="1 2" key="1">
    <citation type="journal article" date="2008" name="Genome Res.">
        <title>Insights from the complete genome sequence of Mycobacterium marinum on the evolution of Mycobacterium tuberculosis.</title>
        <authorList>
            <person name="Stinear T.P."/>
            <person name="Seemann T."/>
            <person name="Harrison P.F."/>
            <person name="Jenkin G.A."/>
            <person name="Davies J.K."/>
            <person name="Johnson P.D."/>
            <person name="Abdellah Z."/>
            <person name="Arrowsmith C."/>
            <person name="Chillingworth T."/>
            <person name="Churcher C."/>
            <person name="Clarke K."/>
            <person name="Cronin A."/>
            <person name="Davis P."/>
            <person name="Goodhead I."/>
            <person name="Holroyd N."/>
            <person name="Jagels K."/>
            <person name="Lord A."/>
            <person name="Moule S."/>
            <person name="Mungall K."/>
            <person name="Norbertczak H."/>
            <person name="Quail M.A."/>
            <person name="Rabbinowitsch E."/>
            <person name="Walker D."/>
            <person name="White B."/>
            <person name="Whitehead S."/>
            <person name="Small P.L."/>
            <person name="Brosch R."/>
            <person name="Ramakrishnan L."/>
            <person name="Fischbach M.A."/>
            <person name="Parkhill J."/>
            <person name="Cole S.T."/>
        </authorList>
    </citation>
    <scope>NUCLEOTIDE SEQUENCE [LARGE SCALE GENOMIC DNA]</scope>
    <source>
        <strain evidence="2">ATCC BAA-535 / M</strain>
    </source>
</reference>
<evidence type="ECO:0000313" key="1">
    <source>
        <dbReference type="EMBL" id="ACC41220.1"/>
    </source>
</evidence>
<evidence type="ECO:0000313" key="2">
    <source>
        <dbReference type="Proteomes" id="UP000001190"/>
    </source>
</evidence>
<dbReference type="AlphaFoldDB" id="B2HD83"/>
<name>B2HD83_MYCMM</name>
<accession>B2HD83</accession>
<proteinExistence type="predicted"/>
<organism evidence="1 2">
    <name type="scientific">Mycobacterium marinum (strain ATCC BAA-535 / M)</name>
    <dbReference type="NCBI Taxonomy" id="216594"/>
    <lineage>
        <taxon>Bacteria</taxon>
        <taxon>Bacillati</taxon>
        <taxon>Actinomycetota</taxon>
        <taxon>Actinomycetes</taxon>
        <taxon>Mycobacteriales</taxon>
        <taxon>Mycobacteriaceae</taxon>
        <taxon>Mycobacterium</taxon>
        <taxon>Mycobacterium ulcerans group</taxon>
    </lineage>
</organism>
<dbReference type="Proteomes" id="UP000001190">
    <property type="component" value="Chromosome"/>
</dbReference>
<gene>
    <name evidence="1" type="ordered locus">MMAR_2778</name>
</gene>
<dbReference type="HOGENOM" id="CLU_1473666_0_0_11"/>